<dbReference type="RefSeq" id="WP_067975530.1">
    <property type="nucleotide sequence ID" value="NZ_CAJHKM010000002.1"/>
</dbReference>
<evidence type="ECO:0000259" key="1">
    <source>
        <dbReference type="PROSITE" id="PS51186"/>
    </source>
</evidence>
<dbReference type="Pfam" id="PF00583">
    <property type="entry name" value="Acetyltransf_1"/>
    <property type="match status" value="1"/>
</dbReference>
<name>A0A0X8FC02_9LACT</name>
<dbReference type="GeneID" id="92903864"/>
<dbReference type="EMBL" id="CP014160">
    <property type="protein sequence ID" value="AMB94565.1"/>
    <property type="molecule type" value="Genomic_DNA"/>
</dbReference>
<dbReference type="EMBL" id="PKGY01000001">
    <property type="protein sequence ID" value="PKZ23439.1"/>
    <property type="molecule type" value="Genomic_DNA"/>
</dbReference>
<evidence type="ECO:0000313" key="4">
    <source>
        <dbReference type="Proteomes" id="UP000069912"/>
    </source>
</evidence>
<dbReference type="GO" id="GO:0016747">
    <property type="term" value="F:acyltransferase activity, transferring groups other than amino-acyl groups"/>
    <property type="evidence" value="ECO:0007669"/>
    <property type="project" value="InterPro"/>
</dbReference>
<reference evidence="2 4" key="1">
    <citation type="journal article" date="2016" name="Genome Announc.">
        <title>Complete Genome Sequences of Aerococcus christensenii CCUG 28831T, Aerococcus sanguinicola CCUG 43001T, Aerococcus urinae CCUG 36881T, Aerococcus urinaeequi CCUG 28094T, Aerococcus urinaehominis CCUG 42038 BT, and Aerococcus viridans CCUG 4311T.</title>
        <authorList>
            <person name="Carkaci D."/>
            <person name="Dargis R."/>
            <person name="Nielsen X.C."/>
            <person name="Skovgaard O."/>
            <person name="Fuursted K."/>
            <person name="Christensen J.J."/>
        </authorList>
    </citation>
    <scope>NUCLEOTIDE SEQUENCE [LARGE SCALE GENOMIC DNA]</scope>
    <source>
        <strain evidence="2 4">CCUG43001</strain>
    </source>
</reference>
<evidence type="ECO:0000313" key="5">
    <source>
        <dbReference type="Proteomes" id="UP000234239"/>
    </source>
</evidence>
<evidence type="ECO:0000313" key="2">
    <source>
        <dbReference type="EMBL" id="AMB94565.1"/>
    </source>
</evidence>
<evidence type="ECO:0000313" key="3">
    <source>
        <dbReference type="EMBL" id="PKZ23439.1"/>
    </source>
</evidence>
<proteinExistence type="predicted"/>
<dbReference type="SUPFAM" id="SSF55729">
    <property type="entry name" value="Acyl-CoA N-acyltransferases (Nat)"/>
    <property type="match status" value="1"/>
</dbReference>
<keyword evidence="3" id="KW-0808">Transferase</keyword>
<protein>
    <submittedName>
        <fullName evidence="3">N-acetyltransferase</fullName>
    </submittedName>
</protein>
<organism evidence="2 4">
    <name type="scientific">Aerococcus sanguinicola</name>
    <dbReference type="NCBI Taxonomy" id="119206"/>
    <lineage>
        <taxon>Bacteria</taxon>
        <taxon>Bacillati</taxon>
        <taxon>Bacillota</taxon>
        <taxon>Bacilli</taxon>
        <taxon>Lactobacillales</taxon>
        <taxon>Aerococcaceae</taxon>
        <taxon>Aerococcus</taxon>
    </lineage>
</organism>
<dbReference type="AlphaFoldDB" id="A0A0X8FC02"/>
<accession>A0A0X8FC02</accession>
<dbReference type="OrthoDB" id="9796381at2"/>
<dbReference type="PROSITE" id="PS51186">
    <property type="entry name" value="GNAT"/>
    <property type="match status" value="1"/>
</dbReference>
<dbReference type="KEGG" id="asan:AWM72_07275"/>
<keyword evidence="4" id="KW-1185">Reference proteome</keyword>
<sequence length="171" mass="19434">MESVAYRKASLADLDRLEDILKASIQYLADQGVDQWQNGEVTIDHIRSVIEADQAYVCLDEGKNILAFFVLADEDPAYDDLAEGAWQTEAPYYAIHRVMISLKQRGQGLSRTVFTTIKNIAKADGKRSLRVDTHPDNRVMQHILEREGFKRTGSTYLANGGFRWTYDYALI</sequence>
<dbReference type="Proteomes" id="UP000069912">
    <property type="component" value="Chromosome"/>
</dbReference>
<dbReference type="InterPro" id="IPR016181">
    <property type="entry name" value="Acyl_CoA_acyltransferase"/>
</dbReference>
<reference evidence="4" key="2">
    <citation type="submission" date="2016-01" db="EMBL/GenBank/DDBJ databases">
        <title>Six Aerococcus type strain genome sequencing and assembly using PacBio and Illumina Hiseq.</title>
        <authorList>
            <person name="Carkaci D."/>
            <person name="Dargis R."/>
            <person name="Nielsen X.C."/>
            <person name="Skovgaard O."/>
            <person name="Fuursted K."/>
            <person name="Christensen J.J."/>
        </authorList>
    </citation>
    <scope>NUCLEOTIDE SEQUENCE [LARGE SCALE GENOMIC DNA]</scope>
    <source>
        <strain evidence="4">CCUG43001</strain>
    </source>
</reference>
<feature type="domain" description="N-acetyltransferase" evidence="1">
    <location>
        <begin position="4"/>
        <end position="171"/>
    </location>
</feature>
<gene>
    <name evidence="2" type="ORF">AWM72_07275</name>
    <name evidence="3" type="ORF">CYJ28_02480</name>
</gene>
<dbReference type="InterPro" id="IPR000182">
    <property type="entry name" value="GNAT_dom"/>
</dbReference>
<reference evidence="3 5" key="3">
    <citation type="submission" date="2017-12" db="EMBL/GenBank/DDBJ databases">
        <title>Phylogenetic diversity of female urinary microbiome.</title>
        <authorList>
            <person name="Thomas-White K."/>
            <person name="Wolfe A.J."/>
        </authorList>
    </citation>
    <scope>NUCLEOTIDE SEQUENCE [LARGE SCALE GENOMIC DNA]</scope>
    <source>
        <strain evidence="3 5">UMB0139</strain>
    </source>
</reference>
<dbReference type="Proteomes" id="UP000234239">
    <property type="component" value="Unassembled WGS sequence"/>
</dbReference>
<dbReference type="Gene3D" id="3.40.630.30">
    <property type="match status" value="1"/>
</dbReference>